<dbReference type="PANTHER" id="PTHR47074:SF11">
    <property type="entry name" value="REVERSE TRANSCRIPTASE-LIKE PROTEIN"/>
    <property type="match status" value="1"/>
</dbReference>
<gene>
    <name evidence="2" type="ORF">ACH5RR_032098</name>
</gene>
<dbReference type="EMBL" id="JBJUIK010000013">
    <property type="protein sequence ID" value="KAL3506716.1"/>
    <property type="molecule type" value="Genomic_DNA"/>
</dbReference>
<dbReference type="PANTHER" id="PTHR47074">
    <property type="entry name" value="BNAC02G40300D PROTEIN"/>
    <property type="match status" value="1"/>
</dbReference>
<keyword evidence="3" id="KW-1185">Reference proteome</keyword>
<sequence length="127" mass="14577">MANMEVKKKYIFKGEPTDVHLQIHRAMEEWIELEKLYHVEGNQSRFGTKEHESEPVWKPPDPGIIKINADAAICRTRMSSDAEVIEAQAIRKALIAAEKERWNNIEIQSDCKAVLDKIQSSNCDDAR</sequence>
<dbReference type="AlphaFoldDB" id="A0ABD2YIH4"/>
<dbReference type="InterPro" id="IPR052929">
    <property type="entry name" value="RNase_H-like_EbsB-rel"/>
</dbReference>
<dbReference type="Proteomes" id="UP001630127">
    <property type="component" value="Unassembled WGS sequence"/>
</dbReference>
<dbReference type="InterPro" id="IPR002156">
    <property type="entry name" value="RNaseH_domain"/>
</dbReference>
<reference evidence="2 3" key="1">
    <citation type="submission" date="2024-11" db="EMBL/GenBank/DDBJ databases">
        <title>A near-complete genome assembly of Cinchona calisaya.</title>
        <authorList>
            <person name="Lian D.C."/>
            <person name="Zhao X.W."/>
            <person name="Wei L."/>
        </authorList>
    </citation>
    <scope>NUCLEOTIDE SEQUENCE [LARGE SCALE GENOMIC DNA]</scope>
    <source>
        <tissue evidence="2">Nenye</tissue>
    </source>
</reference>
<accession>A0ABD2YIH4</accession>
<evidence type="ECO:0000259" key="1">
    <source>
        <dbReference type="Pfam" id="PF13456"/>
    </source>
</evidence>
<organism evidence="2 3">
    <name type="scientific">Cinchona calisaya</name>
    <dbReference type="NCBI Taxonomy" id="153742"/>
    <lineage>
        <taxon>Eukaryota</taxon>
        <taxon>Viridiplantae</taxon>
        <taxon>Streptophyta</taxon>
        <taxon>Embryophyta</taxon>
        <taxon>Tracheophyta</taxon>
        <taxon>Spermatophyta</taxon>
        <taxon>Magnoliopsida</taxon>
        <taxon>eudicotyledons</taxon>
        <taxon>Gunneridae</taxon>
        <taxon>Pentapetalae</taxon>
        <taxon>asterids</taxon>
        <taxon>lamiids</taxon>
        <taxon>Gentianales</taxon>
        <taxon>Rubiaceae</taxon>
        <taxon>Cinchonoideae</taxon>
        <taxon>Cinchoneae</taxon>
        <taxon>Cinchona</taxon>
    </lineage>
</organism>
<dbReference type="Pfam" id="PF13456">
    <property type="entry name" value="RVT_3"/>
    <property type="match status" value="1"/>
</dbReference>
<evidence type="ECO:0000313" key="2">
    <source>
        <dbReference type="EMBL" id="KAL3506716.1"/>
    </source>
</evidence>
<feature type="domain" description="RNase H type-1" evidence="1">
    <location>
        <begin position="77"/>
        <end position="122"/>
    </location>
</feature>
<evidence type="ECO:0000313" key="3">
    <source>
        <dbReference type="Proteomes" id="UP001630127"/>
    </source>
</evidence>
<proteinExistence type="predicted"/>
<protein>
    <recommendedName>
        <fullName evidence="1">RNase H type-1 domain-containing protein</fullName>
    </recommendedName>
</protein>
<name>A0ABD2YIH4_9GENT</name>
<comment type="caution">
    <text evidence="2">The sequence shown here is derived from an EMBL/GenBank/DDBJ whole genome shotgun (WGS) entry which is preliminary data.</text>
</comment>